<feature type="transmembrane region" description="Helical" evidence="10">
    <location>
        <begin position="1063"/>
        <end position="1091"/>
    </location>
</feature>
<evidence type="ECO:0000256" key="2">
    <source>
        <dbReference type="ARBA" id="ARBA00009726"/>
    </source>
</evidence>
<dbReference type="SUPFAM" id="SSF90123">
    <property type="entry name" value="ABC transporter transmembrane region"/>
    <property type="match status" value="2"/>
</dbReference>
<dbReference type="InterPro" id="IPR050173">
    <property type="entry name" value="ABC_transporter_C-like"/>
</dbReference>
<evidence type="ECO:0000256" key="6">
    <source>
        <dbReference type="ARBA" id="ARBA00022840"/>
    </source>
</evidence>
<dbReference type="FunFam" id="3.40.50.300:FF:000163">
    <property type="entry name" value="Multidrug resistance-associated protein member 4"/>
    <property type="match status" value="1"/>
</dbReference>
<dbReference type="PROSITE" id="PS50893">
    <property type="entry name" value="ABC_TRANSPORTER_2"/>
    <property type="match status" value="2"/>
</dbReference>
<evidence type="ECO:0000259" key="12">
    <source>
        <dbReference type="PROSITE" id="PS50929"/>
    </source>
</evidence>
<reference evidence="15 17" key="2">
    <citation type="submission" date="2024-07" db="EMBL/GenBank/DDBJ databases">
        <authorList>
            <person name="Akdeniz Z."/>
        </authorList>
    </citation>
    <scope>NUCLEOTIDE SEQUENCE [LARGE SCALE GENOMIC DNA]</scope>
</reference>
<dbReference type="EMBL" id="CAXDID020000072">
    <property type="protein sequence ID" value="CAL6015149.1"/>
    <property type="molecule type" value="Genomic_DNA"/>
</dbReference>
<evidence type="ECO:0000256" key="3">
    <source>
        <dbReference type="ARBA" id="ARBA00022448"/>
    </source>
</evidence>
<feature type="compositionally biased region" description="Acidic residues" evidence="9">
    <location>
        <begin position="437"/>
        <end position="446"/>
    </location>
</feature>
<protein>
    <submittedName>
        <fullName evidence="13">Xenobiotic-transporting ATPase / Multidrug resistance-associated protein</fullName>
    </submittedName>
    <submittedName>
        <fullName evidence="15">Xenobiotic-transporting_ATPase / Multidrug resistance-associated protein</fullName>
    </submittedName>
</protein>
<feature type="compositionally biased region" description="Polar residues" evidence="9">
    <location>
        <begin position="1742"/>
        <end position="1754"/>
    </location>
</feature>
<dbReference type="InterPro" id="IPR003439">
    <property type="entry name" value="ABC_transporter-like_ATP-bd"/>
</dbReference>
<keyword evidence="7 10" id="KW-1133">Transmembrane helix</keyword>
<dbReference type="GO" id="GO:0016020">
    <property type="term" value="C:membrane"/>
    <property type="evidence" value="ECO:0007669"/>
    <property type="project" value="UniProtKB-SubCell"/>
</dbReference>
<comment type="caution">
    <text evidence="13">The sequence shown here is derived from an EMBL/GenBank/DDBJ whole genome shotgun (WGS) entry which is preliminary data.</text>
</comment>
<dbReference type="InterPro" id="IPR003593">
    <property type="entry name" value="AAA+_ATPase"/>
</dbReference>
<dbReference type="InterPro" id="IPR017871">
    <property type="entry name" value="ABC_transporter-like_CS"/>
</dbReference>
<feature type="domain" description="ABC transmembrane type-1" evidence="12">
    <location>
        <begin position="1021"/>
        <end position="1264"/>
    </location>
</feature>
<feature type="region of interest" description="Disordered" evidence="9">
    <location>
        <begin position="1"/>
        <end position="25"/>
    </location>
</feature>
<dbReference type="PROSITE" id="PS00211">
    <property type="entry name" value="ABC_TRANSPORTER_1"/>
    <property type="match status" value="2"/>
</dbReference>
<evidence type="ECO:0000313" key="14">
    <source>
        <dbReference type="EMBL" id="CAI9956176.1"/>
    </source>
</evidence>
<feature type="region of interest" description="Disordered" evidence="9">
    <location>
        <begin position="757"/>
        <end position="780"/>
    </location>
</feature>
<keyword evidence="17" id="KW-1185">Reference proteome</keyword>
<feature type="transmembrane region" description="Helical" evidence="10">
    <location>
        <begin position="1140"/>
        <end position="1157"/>
    </location>
</feature>
<dbReference type="Gene3D" id="1.20.1560.10">
    <property type="entry name" value="ABC transporter type 1, transmembrane domain"/>
    <property type="match status" value="2"/>
</dbReference>
<evidence type="ECO:0000256" key="7">
    <source>
        <dbReference type="ARBA" id="ARBA00022989"/>
    </source>
</evidence>
<feature type="domain" description="ABC transporter" evidence="11">
    <location>
        <begin position="647"/>
        <end position="950"/>
    </location>
</feature>
<keyword evidence="5" id="KW-0547">Nucleotide-binding</keyword>
<name>A0AA86Q9X7_9EUKA</name>
<dbReference type="SMART" id="SM00382">
    <property type="entry name" value="AAA"/>
    <property type="match status" value="2"/>
</dbReference>
<feature type="transmembrane region" description="Helical" evidence="10">
    <location>
        <begin position="117"/>
        <end position="136"/>
    </location>
</feature>
<keyword evidence="6" id="KW-0067">ATP-binding</keyword>
<keyword evidence="3" id="KW-0813">Transport</keyword>
<dbReference type="GO" id="GO:0140359">
    <property type="term" value="F:ABC-type transporter activity"/>
    <property type="evidence" value="ECO:0007669"/>
    <property type="project" value="InterPro"/>
</dbReference>
<reference evidence="13" key="1">
    <citation type="submission" date="2023-06" db="EMBL/GenBank/DDBJ databases">
        <authorList>
            <person name="Kurt Z."/>
        </authorList>
    </citation>
    <scope>NUCLEOTIDE SEQUENCE</scope>
</reference>
<proteinExistence type="inferred from homology"/>
<evidence type="ECO:0000313" key="17">
    <source>
        <dbReference type="Proteomes" id="UP001642409"/>
    </source>
</evidence>
<dbReference type="Pfam" id="PF00005">
    <property type="entry name" value="ABC_tran"/>
    <property type="match status" value="2"/>
</dbReference>
<dbReference type="EMBL" id="CATOUU010000861">
    <property type="protein sequence ID" value="CAI9955244.1"/>
    <property type="molecule type" value="Genomic_DNA"/>
</dbReference>
<evidence type="ECO:0000313" key="16">
    <source>
        <dbReference type="EMBL" id="CAL6089581.1"/>
    </source>
</evidence>
<dbReference type="EMBL" id="CAXDID020000420">
    <property type="protein sequence ID" value="CAL6089581.1"/>
    <property type="molecule type" value="Genomic_DNA"/>
</dbReference>
<dbReference type="GO" id="GO:0016887">
    <property type="term" value="F:ATP hydrolysis activity"/>
    <property type="evidence" value="ECO:0007669"/>
    <property type="project" value="InterPro"/>
</dbReference>
<feature type="transmembrane region" description="Helical" evidence="10">
    <location>
        <begin position="151"/>
        <end position="170"/>
    </location>
</feature>
<evidence type="ECO:0000256" key="4">
    <source>
        <dbReference type="ARBA" id="ARBA00022692"/>
    </source>
</evidence>
<dbReference type="SUPFAM" id="SSF52540">
    <property type="entry name" value="P-loop containing nucleoside triphosphate hydrolases"/>
    <property type="match status" value="2"/>
</dbReference>
<feature type="compositionally biased region" description="Polar residues" evidence="9">
    <location>
        <begin position="1676"/>
        <end position="1691"/>
    </location>
</feature>
<dbReference type="CDD" id="cd18580">
    <property type="entry name" value="ABC_6TM_ABCC_D2"/>
    <property type="match status" value="1"/>
</dbReference>
<feature type="transmembrane region" description="Helical" evidence="10">
    <location>
        <begin position="329"/>
        <end position="355"/>
    </location>
</feature>
<feature type="region of interest" description="Disordered" evidence="9">
    <location>
        <begin position="1627"/>
        <end position="1764"/>
    </location>
</feature>
<organism evidence="13">
    <name type="scientific">Hexamita inflata</name>
    <dbReference type="NCBI Taxonomy" id="28002"/>
    <lineage>
        <taxon>Eukaryota</taxon>
        <taxon>Metamonada</taxon>
        <taxon>Diplomonadida</taxon>
        <taxon>Hexamitidae</taxon>
        <taxon>Hexamitinae</taxon>
        <taxon>Hexamita</taxon>
    </lineage>
</organism>
<gene>
    <name evidence="15" type="ORF">HINF_LOCUS24610</name>
    <name evidence="13" type="ORF">HINF_LOCUS42889</name>
    <name evidence="14" type="ORF">HINF_LOCUS43821</name>
    <name evidence="16" type="ORF">HINF_LOCUS64901</name>
</gene>
<dbReference type="InterPro" id="IPR044726">
    <property type="entry name" value="ABCC_6TM_D2"/>
</dbReference>
<feature type="transmembrane region" description="Helical" evidence="10">
    <location>
        <begin position="1029"/>
        <end position="1051"/>
    </location>
</feature>
<evidence type="ECO:0000313" key="13">
    <source>
        <dbReference type="EMBL" id="CAI9955244.1"/>
    </source>
</evidence>
<dbReference type="CDD" id="cd03244">
    <property type="entry name" value="ABCC_MRP_domain2"/>
    <property type="match status" value="1"/>
</dbReference>
<feature type="transmembrane region" description="Helical" evidence="10">
    <location>
        <begin position="227"/>
        <end position="246"/>
    </location>
</feature>
<comment type="subcellular location">
    <subcellularLocation>
        <location evidence="1">Membrane</location>
        <topology evidence="1">Multi-pass membrane protein</topology>
    </subcellularLocation>
</comment>
<feature type="compositionally biased region" description="Low complexity" evidence="9">
    <location>
        <begin position="1722"/>
        <end position="1733"/>
    </location>
</feature>
<feature type="domain" description="ABC transmembrane type-1" evidence="12">
    <location>
        <begin position="120"/>
        <end position="394"/>
    </location>
</feature>
<feature type="region of interest" description="Disordered" evidence="9">
    <location>
        <begin position="426"/>
        <end position="458"/>
    </location>
</feature>
<feature type="compositionally biased region" description="Acidic residues" evidence="9">
    <location>
        <begin position="1658"/>
        <end position="1675"/>
    </location>
</feature>
<dbReference type="InterPro" id="IPR036640">
    <property type="entry name" value="ABC1_TM_sf"/>
</dbReference>
<evidence type="ECO:0000256" key="9">
    <source>
        <dbReference type="SAM" id="MobiDB-lite"/>
    </source>
</evidence>
<dbReference type="GO" id="GO:0005524">
    <property type="term" value="F:ATP binding"/>
    <property type="evidence" value="ECO:0007669"/>
    <property type="project" value="UniProtKB-KW"/>
</dbReference>
<evidence type="ECO:0000256" key="1">
    <source>
        <dbReference type="ARBA" id="ARBA00004141"/>
    </source>
</evidence>
<evidence type="ECO:0000313" key="15">
    <source>
        <dbReference type="EMBL" id="CAL6015149.1"/>
    </source>
</evidence>
<accession>A0AA86Q9X7</accession>
<dbReference type="EMBL" id="CATOUU010000871">
    <property type="protein sequence ID" value="CAI9956176.1"/>
    <property type="molecule type" value="Genomic_DNA"/>
</dbReference>
<dbReference type="PROSITE" id="PS50929">
    <property type="entry name" value="ABC_TM1F"/>
    <property type="match status" value="2"/>
</dbReference>
<dbReference type="InterPro" id="IPR027417">
    <property type="entry name" value="P-loop_NTPase"/>
</dbReference>
<feature type="compositionally biased region" description="Basic and acidic residues" evidence="9">
    <location>
        <begin position="1636"/>
        <end position="1645"/>
    </location>
</feature>
<dbReference type="PANTHER" id="PTHR24223">
    <property type="entry name" value="ATP-BINDING CASSETTE SUB-FAMILY C"/>
    <property type="match status" value="1"/>
</dbReference>
<dbReference type="InterPro" id="IPR044746">
    <property type="entry name" value="ABCC_6TM_D1"/>
</dbReference>
<evidence type="ECO:0000256" key="8">
    <source>
        <dbReference type="ARBA" id="ARBA00023136"/>
    </source>
</evidence>
<keyword evidence="8 10" id="KW-0472">Membrane</keyword>
<dbReference type="Pfam" id="PF00664">
    <property type="entry name" value="ABC_membrane"/>
    <property type="match status" value="2"/>
</dbReference>
<dbReference type="InterPro" id="IPR011527">
    <property type="entry name" value="ABC1_TM_dom"/>
</dbReference>
<dbReference type="PANTHER" id="PTHR24223:SF456">
    <property type="entry name" value="MULTIDRUG RESISTANCE-ASSOCIATED PROTEIN LETHAL(2)03659"/>
    <property type="match status" value="1"/>
</dbReference>
<keyword evidence="4 10" id="KW-0812">Transmembrane</keyword>
<sequence length="1764" mass="201784">MTKIAEPDKAAKPADPVVEKPTKSLEDLSSPVQRITFGWMAPLIKRAMKAKNLTPNDLYPAAPIMKAEHCGKQFAKTWNEQRWANMQKGRDELPNVMPTIFKSFIGNGKKWLPAIPLYYISSLIAPITIQFLIRVIQRYDKQDKTFFETQIFGYILCAIVFVVQIIYSFLDTLLTTYCFRMATQGFQALQDVLYLKMMKIKANNTQMKDVTNLLFTDSFKIQACIQYYPFIILYIMQIVFVVIYLIVMLRIYSLLGIGIMLITVPVMVVVSNRNVTIQRVLLGYRDSRVGKVQEVLQGVKMIKYFRTELVTEQKLSNIRKKEMKILRKYGIIMIGMNMLSQAASLIMNAVTFAILYKFGDAYFTTEIIYTIIYLYDFLNTLILYLPLMISSAMEAGISGKRIGAFLQMPEVDIGLIEHHPEGFLKPELQQEPQQNEAVEEGEEAEEAEVKEKPKANAFNNQNEEKPLDIILKVTNLPSFTYAISEDMVIPPVLDTDFALHRDKVQKIMRQYDAYVDMYNGAYETFFDIYNADQKAEVFQQMKADFEILKRGPCFDYFKNVDNNPRKIITGDHQTFAARKKRGELDNQKFKRISHELVATLMDNWCLELDIFPISKVDNLSHWDESKMTRRFEFDSDIDYLRRMFVNLRISTPYYMRFKLHIEQEMEDLAPSIRDLDLTITKGQIIGICGSVGSGKTTLFNAITGEMRLERIQRKVIKQTDNIIRFYDNSTYDFVDPNFDLSKLKKVEDKKFKIDTKIKKKDDESSSSENGNHNEEDEIPPPRIDIYCKKIAYFTQMPIIYAGTIRHNIQFYQPFDEEKYRTVCSLCCLMADFEEWPDGDMFTVGFDGVGLSGGQKARVALARALYYEPDILLLDDPLSAVDAYVSKCLWQELICGYCRMKRMTVLISSHQTQFFGDCDRILYLEQGMILFDGSVDELAGFQGVQVTQSEWSETGTNTMQQPMTQGQLKFKTREVPLEFNIEKYKAKEVKSRPPKMNPMVAFMNAPAQKAKLKTYKEYFKQGGVSATITFMLLLLVQYAGKIFLQIFIGIWAETRIDSITNDDIYMYVYVGVSAATLILNFIALFSFMSLALTASRKLHSNMTRAIIRTKLSFFDITPNGTIINKFTKDTEAIDVAMMRQLIQVSVNIMGIITLLFIMGVNWPAAVVIIPIIIVYLYYFKMFRIVTPALKKLDLVFKGPIISQSNETMRSLQLIRVMHFESTFSRVFREKVDVNVQAQYPNACCVRWLNFRMNIICAILTTGVCLSSIIFSPMVSFLRDYASVSVSYSFAIQQFLVAFILAWVQVEAEAISIERVIEYTQLPREGRYKSSRELPENWMKRGSSIEVKNLHYRYRPELPVVIKGVSFDVKPYEHVGIVGRTGCAKSTMTMAFFRVNAPDEASKIVFDGINILDDVGLHASRKGLSIVPQDPYVFSGTLRTTLDKAAELKTEGLDSDEYTVLPDAAIWEVLDKVNLGDYFRRTPGGLDSKITSNASNLSSGQKQLLIFAASLISNSFCVFMDEATSAVDKANDQMVQDLIRVQLADRIIFSIAHRLDTVIEFDRILVMDAGMVVEYDRPTTLLRKKGHFYMLCKNTGIDNFRRLKQMALAQERKCFPELGDIDGIDENFEDGAAIDPDQFDKKEEAKNETQNARNKITDALFEDSGEEMGEDEKEESDIQQQQNQSAEKIVQQNSEEKIVVQQQQQQSTENVDKDDAESAGSVLQQDQDNDVVQNQAGMVLRKTSGGNDSENLNGDDNTAEDKKDDE</sequence>
<evidence type="ECO:0000256" key="10">
    <source>
        <dbReference type="SAM" id="Phobius"/>
    </source>
</evidence>
<feature type="transmembrane region" description="Helical" evidence="10">
    <location>
        <begin position="1253"/>
        <end position="1273"/>
    </location>
</feature>
<evidence type="ECO:0000259" key="11">
    <source>
        <dbReference type="PROSITE" id="PS50893"/>
    </source>
</evidence>
<feature type="transmembrane region" description="Helical" evidence="10">
    <location>
        <begin position="252"/>
        <end position="270"/>
    </location>
</feature>
<comment type="similarity">
    <text evidence="2">Belongs to the ABC transporter superfamily. ABCC family. Conjugate transporter (TC 3.A.1.208) subfamily.</text>
</comment>
<feature type="transmembrane region" description="Helical" evidence="10">
    <location>
        <begin position="367"/>
        <end position="387"/>
    </location>
</feature>
<feature type="transmembrane region" description="Helical" evidence="10">
    <location>
        <begin position="1163"/>
        <end position="1181"/>
    </location>
</feature>
<dbReference type="CDD" id="cd18579">
    <property type="entry name" value="ABC_6TM_ABCC_D1"/>
    <property type="match status" value="1"/>
</dbReference>
<dbReference type="Proteomes" id="UP001642409">
    <property type="component" value="Unassembled WGS sequence"/>
</dbReference>
<feature type="domain" description="ABC transporter" evidence="11">
    <location>
        <begin position="1343"/>
        <end position="1592"/>
    </location>
</feature>
<dbReference type="Gene3D" id="3.40.50.300">
    <property type="entry name" value="P-loop containing nucleotide triphosphate hydrolases"/>
    <property type="match status" value="2"/>
</dbReference>
<evidence type="ECO:0000256" key="5">
    <source>
        <dbReference type="ARBA" id="ARBA00022741"/>
    </source>
</evidence>